<evidence type="ECO:0000313" key="1">
    <source>
        <dbReference type="EMBL" id="CPR13957.1"/>
    </source>
</evidence>
<dbReference type="Proteomes" id="UP000044377">
    <property type="component" value="Unassembled WGS sequence"/>
</dbReference>
<name>A0A0G4JPU6_9GAMM</name>
<dbReference type="STRING" id="1109412.BN1221_00361c"/>
<accession>A0A0G4JPU6</accession>
<dbReference type="AlphaFoldDB" id="A0A0G4JPU6"/>
<protein>
    <submittedName>
        <fullName evidence="1">Uncharacterized protein</fullName>
    </submittedName>
</protein>
<proteinExistence type="predicted"/>
<keyword evidence="2" id="KW-1185">Reference proteome</keyword>
<reference evidence="2" key="1">
    <citation type="submission" date="2015-01" db="EMBL/GenBank/DDBJ databases">
        <authorList>
            <person name="Paterson Steve"/>
        </authorList>
    </citation>
    <scope>NUCLEOTIDE SEQUENCE [LARGE SCALE GENOMIC DNA]</scope>
    <source>
        <strain evidence="2">OBR1</strain>
    </source>
</reference>
<dbReference type="EMBL" id="CGIG01000001">
    <property type="protein sequence ID" value="CPR13957.1"/>
    <property type="molecule type" value="Genomic_DNA"/>
</dbReference>
<gene>
    <name evidence="1" type="ORF">BN1221_00361c</name>
</gene>
<evidence type="ECO:0000313" key="2">
    <source>
        <dbReference type="Proteomes" id="UP000044377"/>
    </source>
</evidence>
<organism evidence="1 2">
    <name type="scientific">Brenneria goodwinii</name>
    <dbReference type="NCBI Taxonomy" id="1109412"/>
    <lineage>
        <taxon>Bacteria</taxon>
        <taxon>Pseudomonadati</taxon>
        <taxon>Pseudomonadota</taxon>
        <taxon>Gammaproteobacteria</taxon>
        <taxon>Enterobacterales</taxon>
        <taxon>Pectobacteriaceae</taxon>
        <taxon>Brenneria</taxon>
    </lineage>
</organism>
<sequence length="41" mass="4773">MAGKKTRFPIYMILAASDNICLHQPRSKKFLIENSRETLHL</sequence>